<sequence>MISPRSLRNVKGAPKESRPFVNLFKLDFPDNPPKRIRLPKDIPELLKLATEVLGLKRPAKQIFDSDDNPITDINLIEPKMNLYISCAAPVVDNFDDNVYKSRLPRHNNNTLKKLPTMKPPTPKARRDDAPQHQAIAASSYTVKENMRNAILSLYASLTPDHKAALPCSDEIEKLMRDTQQFLIEDSLLTQFIGPSTVISNTPLGQKTTQWMLEKFKGLTIDKCQFVITGPSQSGKSTLLSIATSLFYQKLQVSSETDNYLFCPINWLMQQICLEDFQKLFALIITTTVNMIRTTHMELIPIINTLHQWFLSLVSSNALLPLPAPVLHFPGFPCDIVSQIGRKLHECWVQKQLKAFLTETMNFPNNMARAFQYKGVVYVFDHFDASGYAIKPVDHFESSDEEPVSLSELICNAISDTPYFVASQSDPDFFQIFSLEDYRHLTTEHLITDQFEKELFVQQAQLVVDYKMCRGCPAYCAQFIRICEMAEAALKDAAVKSQYSRLRSRVDISRNELIQHEFVRFCMLLGAADTDGNFDEERMNSLLSQPEVTVKVR</sequence>
<keyword evidence="3" id="KW-1185">Reference proteome</keyword>
<reference evidence="2" key="1">
    <citation type="submission" date="2016-10" db="EMBL/GenBank/DDBJ databases">
        <authorList>
            <person name="Benchimol M."/>
            <person name="Almeida L.G."/>
            <person name="Vasconcelos A.T."/>
            <person name="Perreira-Neves A."/>
            <person name="Rosa I.A."/>
            <person name="Tasca T."/>
            <person name="Bogo M.R."/>
            <person name="de Souza W."/>
        </authorList>
    </citation>
    <scope>NUCLEOTIDE SEQUENCE [LARGE SCALE GENOMIC DNA]</scope>
    <source>
        <strain evidence="2">K</strain>
    </source>
</reference>
<feature type="region of interest" description="Disordered" evidence="1">
    <location>
        <begin position="105"/>
        <end position="129"/>
    </location>
</feature>
<protein>
    <submittedName>
        <fullName evidence="2">Uncharacterized protein</fullName>
    </submittedName>
</protein>
<accession>A0A1J4J5F1</accession>
<dbReference type="GeneID" id="94847858"/>
<dbReference type="EMBL" id="MLAK01001409">
    <property type="protein sequence ID" value="OHS93359.1"/>
    <property type="molecule type" value="Genomic_DNA"/>
</dbReference>
<dbReference type="AlphaFoldDB" id="A0A1J4J5F1"/>
<evidence type="ECO:0000313" key="3">
    <source>
        <dbReference type="Proteomes" id="UP000179807"/>
    </source>
</evidence>
<dbReference type="Proteomes" id="UP000179807">
    <property type="component" value="Unassembled WGS sequence"/>
</dbReference>
<name>A0A1J4J5F1_9EUKA</name>
<dbReference type="RefSeq" id="XP_068346496.1">
    <property type="nucleotide sequence ID" value="XM_068513154.1"/>
</dbReference>
<comment type="caution">
    <text evidence="2">The sequence shown here is derived from an EMBL/GenBank/DDBJ whole genome shotgun (WGS) entry which is preliminary data.</text>
</comment>
<dbReference type="OrthoDB" id="10416642at2759"/>
<evidence type="ECO:0000256" key="1">
    <source>
        <dbReference type="SAM" id="MobiDB-lite"/>
    </source>
</evidence>
<organism evidence="2 3">
    <name type="scientific">Tritrichomonas foetus</name>
    <dbReference type="NCBI Taxonomy" id="1144522"/>
    <lineage>
        <taxon>Eukaryota</taxon>
        <taxon>Metamonada</taxon>
        <taxon>Parabasalia</taxon>
        <taxon>Tritrichomonadida</taxon>
        <taxon>Tritrichomonadidae</taxon>
        <taxon>Tritrichomonas</taxon>
    </lineage>
</organism>
<gene>
    <name evidence="2" type="ORF">TRFO_40355</name>
</gene>
<dbReference type="VEuPathDB" id="TrichDB:TRFO_40355"/>
<evidence type="ECO:0000313" key="2">
    <source>
        <dbReference type="EMBL" id="OHS93359.1"/>
    </source>
</evidence>
<proteinExistence type="predicted"/>